<evidence type="ECO:0000313" key="2">
    <source>
        <dbReference type="EMBL" id="RRT71739.1"/>
    </source>
</evidence>
<gene>
    <name evidence="2" type="ORF">B296_00004548</name>
</gene>
<organism evidence="2 3">
    <name type="scientific">Ensete ventricosum</name>
    <name type="common">Abyssinian banana</name>
    <name type="synonym">Musa ensete</name>
    <dbReference type="NCBI Taxonomy" id="4639"/>
    <lineage>
        <taxon>Eukaryota</taxon>
        <taxon>Viridiplantae</taxon>
        <taxon>Streptophyta</taxon>
        <taxon>Embryophyta</taxon>
        <taxon>Tracheophyta</taxon>
        <taxon>Spermatophyta</taxon>
        <taxon>Magnoliopsida</taxon>
        <taxon>Liliopsida</taxon>
        <taxon>Zingiberales</taxon>
        <taxon>Musaceae</taxon>
        <taxon>Ensete</taxon>
    </lineage>
</organism>
<feature type="compositionally biased region" description="Basic and acidic residues" evidence="1">
    <location>
        <begin position="81"/>
        <end position="93"/>
    </location>
</feature>
<evidence type="ECO:0000313" key="3">
    <source>
        <dbReference type="Proteomes" id="UP000287651"/>
    </source>
</evidence>
<name>A0A427A656_ENSVE</name>
<evidence type="ECO:0000256" key="1">
    <source>
        <dbReference type="SAM" id="MobiDB-lite"/>
    </source>
</evidence>
<accession>A0A427A656</accession>
<proteinExistence type="predicted"/>
<feature type="compositionally biased region" description="Basic and acidic residues" evidence="1">
    <location>
        <begin position="100"/>
        <end position="115"/>
    </location>
</feature>
<dbReference type="EMBL" id="AMZH03003623">
    <property type="protein sequence ID" value="RRT71739.1"/>
    <property type="molecule type" value="Genomic_DNA"/>
</dbReference>
<protein>
    <submittedName>
        <fullName evidence="2">Uncharacterized protein</fullName>
    </submittedName>
</protein>
<comment type="caution">
    <text evidence="2">The sequence shown here is derived from an EMBL/GenBank/DDBJ whole genome shotgun (WGS) entry which is preliminary data.</text>
</comment>
<dbReference type="AlphaFoldDB" id="A0A427A656"/>
<feature type="region of interest" description="Disordered" evidence="1">
    <location>
        <begin position="68"/>
        <end position="115"/>
    </location>
</feature>
<dbReference type="Proteomes" id="UP000287651">
    <property type="component" value="Unassembled WGS sequence"/>
</dbReference>
<reference evidence="2 3" key="1">
    <citation type="journal article" date="2014" name="Agronomy (Basel)">
        <title>A Draft Genome Sequence for Ensete ventricosum, the Drought-Tolerant Tree Against Hunger.</title>
        <authorList>
            <person name="Harrison J."/>
            <person name="Moore K.A."/>
            <person name="Paszkiewicz K."/>
            <person name="Jones T."/>
            <person name="Grant M."/>
            <person name="Ambacheew D."/>
            <person name="Muzemil S."/>
            <person name="Studholme D.J."/>
        </authorList>
    </citation>
    <scope>NUCLEOTIDE SEQUENCE [LARGE SCALE GENOMIC DNA]</scope>
</reference>
<sequence length="115" mass="12776">MATVVVVNAGSEEEVVVAQLGAASPRSPRGVIYWLGNNSGGKERKRLEQGKREARIVLMAQLGATSLRWGRQQQRRRRKQVRLERQRSEDGEKLQQGGKCNDDDNDGKGSDGDDE</sequence>